<dbReference type="InterPro" id="IPR036271">
    <property type="entry name" value="Tet_transcr_reg_TetR-rel_C_sf"/>
</dbReference>
<evidence type="ECO:0000256" key="2">
    <source>
        <dbReference type="ARBA" id="ARBA00023125"/>
    </source>
</evidence>
<dbReference type="OrthoDB" id="9780939at2"/>
<dbReference type="InterPro" id="IPR050624">
    <property type="entry name" value="HTH-type_Tx_Regulator"/>
</dbReference>
<dbReference type="Gene3D" id="1.10.10.60">
    <property type="entry name" value="Homeodomain-like"/>
    <property type="match status" value="1"/>
</dbReference>
<dbReference type="PRINTS" id="PR00455">
    <property type="entry name" value="HTHTETR"/>
</dbReference>
<feature type="domain" description="HTH tetR-type" evidence="4">
    <location>
        <begin position="5"/>
        <end position="65"/>
    </location>
</feature>
<evidence type="ECO:0000259" key="4">
    <source>
        <dbReference type="PROSITE" id="PS50977"/>
    </source>
</evidence>
<dbReference type="InterPro" id="IPR023772">
    <property type="entry name" value="DNA-bd_HTH_TetR-type_CS"/>
</dbReference>
<dbReference type="Pfam" id="PF00440">
    <property type="entry name" value="TetR_N"/>
    <property type="match status" value="1"/>
</dbReference>
<gene>
    <name evidence="5" type="ORF">BW143_21340</name>
</gene>
<organism evidence="5 6">
    <name type="scientific">Bacillus swezeyi</name>
    <dbReference type="NCBI Taxonomy" id="1925020"/>
    <lineage>
        <taxon>Bacteria</taxon>
        <taxon>Bacillati</taxon>
        <taxon>Bacillota</taxon>
        <taxon>Bacilli</taxon>
        <taxon>Bacillales</taxon>
        <taxon>Bacillaceae</taxon>
        <taxon>Bacillus</taxon>
    </lineage>
</organism>
<name>A0A1R1Q8A3_9BACI</name>
<dbReference type="InterPro" id="IPR001647">
    <property type="entry name" value="HTH_TetR"/>
</dbReference>
<dbReference type="PANTHER" id="PTHR43479:SF11">
    <property type="entry name" value="ACREF_ENVCD OPERON REPRESSOR-RELATED"/>
    <property type="match status" value="1"/>
</dbReference>
<evidence type="ECO:0000313" key="6">
    <source>
        <dbReference type="Proteomes" id="UP000187367"/>
    </source>
</evidence>
<dbReference type="Proteomes" id="UP000187367">
    <property type="component" value="Unassembled WGS sequence"/>
</dbReference>
<sequence length="203" mass="23741">MPLQLYEKEQILDACLGVFARHGYSKTSTGMLAEAAGISKALIFHHFKSKKNLYLSVLDDCIEKLKAHLSLDDLSQYKGFFAAKEKISLAKLGFFQKYPDVYKVTMDAFYSPPSELKDDIAEKYGEQFAVRNRFLKQLFEQVPLKEGVDRDEAFELVMVMMEHFEQKFLSEVRAEHDFDPAYNRRLLEERNRFLNMIRFGIER</sequence>
<reference evidence="5 6" key="1">
    <citation type="submission" date="2017-01" db="EMBL/GenBank/DDBJ databases">
        <title>Bacillus phylogenomics.</title>
        <authorList>
            <person name="Dunlap C."/>
        </authorList>
    </citation>
    <scope>NUCLEOTIDE SEQUENCE [LARGE SCALE GENOMIC DNA]</scope>
    <source>
        <strain evidence="5 6">NRRL B-41282</strain>
    </source>
</reference>
<protein>
    <submittedName>
        <fullName evidence="5">TetR family transcriptional regulator</fullName>
    </submittedName>
</protein>
<evidence type="ECO:0000256" key="1">
    <source>
        <dbReference type="ARBA" id="ARBA00022491"/>
    </source>
</evidence>
<keyword evidence="1" id="KW-0678">Repressor</keyword>
<dbReference type="InterPro" id="IPR049488">
    <property type="entry name" value="TM_1030-like_C"/>
</dbReference>
<dbReference type="SUPFAM" id="SSF46689">
    <property type="entry name" value="Homeodomain-like"/>
    <property type="match status" value="1"/>
</dbReference>
<dbReference type="PROSITE" id="PS50977">
    <property type="entry name" value="HTH_TETR_2"/>
    <property type="match status" value="1"/>
</dbReference>
<proteinExistence type="predicted"/>
<dbReference type="PROSITE" id="PS01081">
    <property type="entry name" value="HTH_TETR_1"/>
    <property type="match status" value="1"/>
</dbReference>
<dbReference type="PANTHER" id="PTHR43479">
    <property type="entry name" value="ACREF/ENVCD OPERON REPRESSOR-RELATED"/>
    <property type="match status" value="1"/>
</dbReference>
<comment type="caution">
    <text evidence="5">The sequence shown here is derived from an EMBL/GenBank/DDBJ whole genome shotgun (WGS) entry which is preliminary data.</text>
</comment>
<evidence type="ECO:0000313" key="5">
    <source>
        <dbReference type="EMBL" id="OMH98651.1"/>
    </source>
</evidence>
<evidence type="ECO:0000256" key="3">
    <source>
        <dbReference type="PROSITE-ProRule" id="PRU00335"/>
    </source>
</evidence>
<feature type="DNA-binding region" description="H-T-H motif" evidence="3">
    <location>
        <begin position="28"/>
        <end position="47"/>
    </location>
</feature>
<keyword evidence="2 3" id="KW-0238">DNA-binding</keyword>
<dbReference type="AlphaFoldDB" id="A0A1R1Q8A3"/>
<accession>A0A1R1RM67</accession>
<dbReference type="RefSeq" id="WP_076762784.1">
    <property type="nucleotide sequence ID" value="NZ_JARMMK010000012.1"/>
</dbReference>
<dbReference type="Gene3D" id="1.10.357.10">
    <property type="entry name" value="Tetracycline Repressor, domain 2"/>
    <property type="match status" value="1"/>
</dbReference>
<dbReference type="InterPro" id="IPR009057">
    <property type="entry name" value="Homeodomain-like_sf"/>
</dbReference>
<dbReference type="Pfam" id="PF21256">
    <property type="entry name" value="TetR_C_5-like"/>
    <property type="match status" value="1"/>
</dbReference>
<dbReference type="SUPFAM" id="SSF48498">
    <property type="entry name" value="Tetracyclin repressor-like, C-terminal domain"/>
    <property type="match status" value="1"/>
</dbReference>
<dbReference type="GO" id="GO:0003677">
    <property type="term" value="F:DNA binding"/>
    <property type="evidence" value="ECO:0007669"/>
    <property type="project" value="UniProtKB-UniRule"/>
</dbReference>
<accession>A0A1R1Q8A3</accession>
<dbReference type="EMBL" id="MTJL01000053">
    <property type="protein sequence ID" value="OMH98651.1"/>
    <property type="molecule type" value="Genomic_DNA"/>
</dbReference>
<keyword evidence="6" id="KW-1185">Reference proteome</keyword>